<evidence type="ECO:0000256" key="8">
    <source>
        <dbReference type="ARBA" id="ARBA00049348"/>
    </source>
</evidence>
<evidence type="ECO:0000256" key="4">
    <source>
        <dbReference type="ARBA" id="ARBA00022603"/>
    </source>
</evidence>
<dbReference type="PANTHER" id="PTHR10815:SF13">
    <property type="entry name" value="METHYLATED-DNA--PROTEIN-CYSTEINE METHYLTRANSFERASE"/>
    <property type="match status" value="1"/>
</dbReference>
<proteinExistence type="inferred from homology"/>
<dbReference type="EC" id="2.1.1.63" evidence="3"/>
<keyword evidence="4" id="KW-0489">Methyltransferase</keyword>
<dbReference type="InterPro" id="IPR036217">
    <property type="entry name" value="MethylDNA_cys_MeTrfase_DNAb"/>
</dbReference>
<keyword evidence="5" id="KW-0808">Transferase</keyword>
<dbReference type="STRING" id="1291764.GCA_001311235_01133"/>
<evidence type="ECO:0000256" key="7">
    <source>
        <dbReference type="ARBA" id="ARBA00023204"/>
    </source>
</evidence>
<evidence type="ECO:0000313" key="10">
    <source>
        <dbReference type="EMBL" id="PCS00968.1"/>
    </source>
</evidence>
<dbReference type="InterPro" id="IPR014048">
    <property type="entry name" value="MethylDNA_cys_MeTrfase_DNA-bd"/>
</dbReference>
<feature type="domain" description="Methylated-DNA-[protein]-cysteine S-methyltransferase DNA binding" evidence="9">
    <location>
        <begin position="48"/>
        <end position="128"/>
    </location>
</feature>
<protein>
    <recommendedName>
        <fullName evidence="3">methylated-DNA--[protein]-cysteine S-methyltransferase</fullName>
        <ecNumber evidence="3">2.1.1.63</ecNumber>
    </recommendedName>
</protein>
<dbReference type="PANTHER" id="PTHR10815">
    <property type="entry name" value="METHYLATED-DNA--PROTEIN-CYSTEINE METHYLTRANSFERASE"/>
    <property type="match status" value="1"/>
</dbReference>
<reference evidence="10 11" key="1">
    <citation type="submission" date="2014-12" db="EMBL/GenBank/DDBJ databases">
        <title>Draft genome sequences of 10 type strains of Lactococcus.</title>
        <authorList>
            <person name="Sun Z."/>
            <person name="Zhong Z."/>
            <person name="Liu W."/>
            <person name="Zhang W."/>
            <person name="Zhang H."/>
        </authorList>
    </citation>
    <scope>NUCLEOTIDE SEQUENCE [LARGE SCALE GENOMIC DNA]</scope>
    <source>
        <strain evidence="10 11">JCM 16395</strain>
    </source>
</reference>
<dbReference type="OrthoDB" id="9802228at2"/>
<gene>
    <name evidence="10" type="ORF">RT41_GL000758</name>
</gene>
<keyword evidence="6" id="KW-0227">DNA damage</keyword>
<evidence type="ECO:0000256" key="6">
    <source>
        <dbReference type="ARBA" id="ARBA00022763"/>
    </source>
</evidence>
<dbReference type="Gene3D" id="1.10.10.10">
    <property type="entry name" value="Winged helix-like DNA-binding domain superfamily/Winged helix DNA-binding domain"/>
    <property type="match status" value="1"/>
</dbReference>
<comment type="catalytic activity">
    <reaction evidence="8">
        <text>a 6-O-methyl-2'-deoxyguanosine in DNA + L-cysteinyl-[protein] = S-methyl-L-cysteinyl-[protein] + a 2'-deoxyguanosine in DNA</text>
        <dbReference type="Rhea" id="RHEA:24000"/>
        <dbReference type="Rhea" id="RHEA-COMP:10131"/>
        <dbReference type="Rhea" id="RHEA-COMP:10132"/>
        <dbReference type="Rhea" id="RHEA-COMP:11367"/>
        <dbReference type="Rhea" id="RHEA-COMP:11368"/>
        <dbReference type="ChEBI" id="CHEBI:29950"/>
        <dbReference type="ChEBI" id="CHEBI:82612"/>
        <dbReference type="ChEBI" id="CHEBI:85445"/>
        <dbReference type="ChEBI" id="CHEBI:85448"/>
        <dbReference type="EC" id="2.1.1.63"/>
    </reaction>
</comment>
<dbReference type="GO" id="GO:0032259">
    <property type="term" value="P:methylation"/>
    <property type="evidence" value="ECO:0007669"/>
    <property type="project" value="UniProtKB-KW"/>
</dbReference>
<dbReference type="NCBIfam" id="TIGR00589">
    <property type="entry name" value="ogt"/>
    <property type="match status" value="1"/>
</dbReference>
<dbReference type="GO" id="GO:0006281">
    <property type="term" value="P:DNA repair"/>
    <property type="evidence" value="ECO:0007669"/>
    <property type="project" value="UniProtKB-KW"/>
</dbReference>
<comment type="similarity">
    <text evidence="2">Belongs to the MGMT family.</text>
</comment>
<dbReference type="GO" id="GO:0003908">
    <property type="term" value="F:methylated-DNA-[protein]-cysteine S-methyltransferase activity"/>
    <property type="evidence" value="ECO:0007669"/>
    <property type="project" value="UniProtKB-EC"/>
</dbReference>
<organism evidence="10 11">
    <name type="scientific">Lactococcus fujiensis JCM 16395</name>
    <dbReference type="NCBI Taxonomy" id="1291764"/>
    <lineage>
        <taxon>Bacteria</taxon>
        <taxon>Bacillati</taxon>
        <taxon>Bacillota</taxon>
        <taxon>Bacilli</taxon>
        <taxon>Lactobacillales</taxon>
        <taxon>Streptococcaceae</taxon>
        <taxon>Lactococcus</taxon>
    </lineage>
</organism>
<sequence length="143" mass="16527">MDIKLSVERNEAGRIIEVFFDDTHEKMTYDQLNALKEEEYLLTKGTRFQRQVWLELRKIPRGQTITYQEMAQRVGSPKSQQAVGQALARNPLPIILPCHRVTRKDGSLGGFMGQDNRQDIKMEILSYEQEHFGSTLTLFADQP</sequence>
<dbReference type="Proteomes" id="UP000218181">
    <property type="component" value="Unassembled WGS sequence"/>
</dbReference>
<evidence type="ECO:0000256" key="3">
    <source>
        <dbReference type="ARBA" id="ARBA00011918"/>
    </source>
</evidence>
<dbReference type="InterPro" id="IPR036388">
    <property type="entry name" value="WH-like_DNA-bd_sf"/>
</dbReference>
<name>A0A2A5RNS3_9LACT</name>
<comment type="caution">
    <text evidence="10">The sequence shown here is derived from an EMBL/GenBank/DDBJ whole genome shotgun (WGS) entry which is preliminary data.</text>
</comment>
<dbReference type="FunFam" id="1.10.10.10:FF:000214">
    <property type="entry name" value="Methylated-DNA--protein-cysteine methyltransferase"/>
    <property type="match status" value="1"/>
</dbReference>
<dbReference type="Pfam" id="PF01035">
    <property type="entry name" value="DNA_binding_1"/>
    <property type="match status" value="1"/>
</dbReference>
<accession>A0A2A5RNS3</accession>
<dbReference type="RefSeq" id="WP_096817163.1">
    <property type="nucleotide sequence ID" value="NZ_JXJU01000002.1"/>
</dbReference>
<keyword evidence="7" id="KW-0234">DNA repair</keyword>
<evidence type="ECO:0000256" key="2">
    <source>
        <dbReference type="ARBA" id="ARBA00008711"/>
    </source>
</evidence>
<comment type="catalytic activity">
    <reaction evidence="1">
        <text>a 4-O-methyl-thymidine in DNA + L-cysteinyl-[protein] = a thymidine in DNA + S-methyl-L-cysteinyl-[protein]</text>
        <dbReference type="Rhea" id="RHEA:53428"/>
        <dbReference type="Rhea" id="RHEA-COMP:10131"/>
        <dbReference type="Rhea" id="RHEA-COMP:10132"/>
        <dbReference type="Rhea" id="RHEA-COMP:13555"/>
        <dbReference type="Rhea" id="RHEA-COMP:13556"/>
        <dbReference type="ChEBI" id="CHEBI:29950"/>
        <dbReference type="ChEBI" id="CHEBI:82612"/>
        <dbReference type="ChEBI" id="CHEBI:137386"/>
        <dbReference type="ChEBI" id="CHEBI:137387"/>
        <dbReference type="EC" id="2.1.1.63"/>
    </reaction>
</comment>
<dbReference type="CDD" id="cd06445">
    <property type="entry name" value="ATase"/>
    <property type="match status" value="1"/>
</dbReference>
<dbReference type="EMBL" id="JXJU01000002">
    <property type="protein sequence ID" value="PCS00968.1"/>
    <property type="molecule type" value="Genomic_DNA"/>
</dbReference>
<evidence type="ECO:0000256" key="1">
    <source>
        <dbReference type="ARBA" id="ARBA00001286"/>
    </source>
</evidence>
<evidence type="ECO:0000256" key="5">
    <source>
        <dbReference type="ARBA" id="ARBA00022679"/>
    </source>
</evidence>
<dbReference type="AlphaFoldDB" id="A0A2A5RNS3"/>
<evidence type="ECO:0000259" key="9">
    <source>
        <dbReference type="Pfam" id="PF01035"/>
    </source>
</evidence>
<dbReference type="SUPFAM" id="SSF46767">
    <property type="entry name" value="Methylated DNA-protein cysteine methyltransferase, C-terminal domain"/>
    <property type="match status" value="1"/>
</dbReference>
<keyword evidence="11" id="KW-1185">Reference proteome</keyword>
<evidence type="ECO:0000313" key="11">
    <source>
        <dbReference type="Proteomes" id="UP000218181"/>
    </source>
</evidence>